<evidence type="ECO:0000313" key="2">
    <source>
        <dbReference type="EMBL" id="CAF2151471.1"/>
    </source>
</evidence>
<evidence type="ECO:0000313" key="1">
    <source>
        <dbReference type="EMBL" id="CAF2149198.1"/>
    </source>
</evidence>
<dbReference type="EMBL" id="CAJNRF010013448">
    <property type="protein sequence ID" value="CAF2149198.1"/>
    <property type="molecule type" value="Genomic_DNA"/>
</dbReference>
<name>A0A816XNJ0_9BILA</name>
<organism evidence="1 3">
    <name type="scientific">Rotaria magnacalcarata</name>
    <dbReference type="NCBI Taxonomy" id="392030"/>
    <lineage>
        <taxon>Eukaryota</taxon>
        <taxon>Metazoa</taxon>
        <taxon>Spiralia</taxon>
        <taxon>Gnathifera</taxon>
        <taxon>Rotifera</taxon>
        <taxon>Eurotatoria</taxon>
        <taxon>Bdelloidea</taxon>
        <taxon>Philodinida</taxon>
        <taxon>Philodinidae</taxon>
        <taxon>Rotaria</taxon>
    </lineage>
</organism>
<accession>A0A816XNJ0</accession>
<protein>
    <submittedName>
        <fullName evidence="1">Uncharacterized protein</fullName>
    </submittedName>
</protein>
<dbReference type="Proteomes" id="UP000663887">
    <property type="component" value="Unassembled WGS sequence"/>
</dbReference>
<dbReference type="Proteomes" id="UP000663856">
    <property type="component" value="Unassembled WGS sequence"/>
</dbReference>
<proteinExistence type="predicted"/>
<comment type="caution">
    <text evidence="1">The sequence shown here is derived from an EMBL/GenBank/DDBJ whole genome shotgun (WGS) entry which is preliminary data.</text>
</comment>
<sequence>MMAGNDMYSSTSHQSSIASSFSECRNPFTSQGYIKVFDDEKDGSTLLRHLKSSYGAACYKVWETGLNALGNFESVKYLRDLFETQTKNRSEFVQLIEAFALFEKVYRNVILRPYIPAYRSINVNCGRFQSFVISFQNFILFEKLKFQRNSSHLLTYVGTNQIETLACAHACAYLGSLLKVGLAKHDQKKAGSQNKQ</sequence>
<dbReference type="AlphaFoldDB" id="A0A816XNJ0"/>
<evidence type="ECO:0000313" key="3">
    <source>
        <dbReference type="Proteomes" id="UP000663856"/>
    </source>
</evidence>
<gene>
    <name evidence="1" type="ORF">WKI299_LOCUS29971</name>
    <name evidence="2" type="ORF">XDN619_LOCUS28746</name>
</gene>
<dbReference type="EMBL" id="CAJNRG010013770">
    <property type="protein sequence ID" value="CAF2151471.1"/>
    <property type="molecule type" value="Genomic_DNA"/>
</dbReference>
<reference evidence="1" key="1">
    <citation type="submission" date="2021-02" db="EMBL/GenBank/DDBJ databases">
        <authorList>
            <person name="Nowell W R."/>
        </authorList>
    </citation>
    <scope>NUCLEOTIDE SEQUENCE</scope>
</reference>